<dbReference type="GO" id="GO:0016887">
    <property type="term" value="F:ATP hydrolysis activity"/>
    <property type="evidence" value="ECO:0007669"/>
    <property type="project" value="InterPro"/>
</dbReference>
<dbReference type="InterPro" id="IPR027417">
    <property type="entry name" value="P-loop_NTPase"/>
</dbReference>
<dbReference type="PANTHER" id="PTHR40396">
    <property type="entry name" value="ATPASE-LIKE PROTEIN"/>
    <property type="match status" value="1"/>
</dbReference>
<reference evidence="2 3" key="1">
    <citation type="submission" date="2019-09" db="EMBL/GenBank/DDBJ databases">
        <title>Prevalence, distribution, and phylogeny of type two toxin-antitoxin genes possessed by Cronobacter species where C. sakazakii homologs follow sequence type lineages.</title>
        <authorList>
            <person name="Finkelstein S."/>
            <person name="Negrete F."/>
            <person name="Jang H."/>
            <person name="Gopinath G.R."/>
            <person name="Tall B.D."/>
        </authorList>
    </citation>
    <scope>NUCLEOTIDE SEQUENCE [LARGE SCALE GENOMIC DNA]</scope>
    <source>
        <strain evidence="2 3">MOD1_Comp4</strain>
    </source>
</reference>
<dbReference type="PANTHER" id="PTHR40396:SF1">
    <property type="entry name" value="ATPASE AAA-TYPE CORE DOMAIN-CONTAINING PROTEIN"/>
    <property type="match status" value="1"/>
</dbReference>
<comment type="caution">
    <text evidence="2">The sequence shown here is derived from an EMBL/GenBank/DDBJ whole genome shotgun (WGS) entry which is preliminary data.</text>
</comment>
<evidence type="ECO:0000313" key="3">
    <source>
        <dbReference type="Proteomes" id="UP000439917"/>
    </source>
</evidence>
<protein>
    <submittedName>
        <fullName evidence="2">ATP-binding protein</fullName>
    </submittedName>
</protein>
<dbReference type="InterPro" id="IPR003959">
    <property type="entry name" value="ATPase_AAA_core"/>
</dbReference>
<accession>A0AAN5X0F0</accession>
<proteinExistence type="predicted"/>
<organism evidence="2 3">
    <name type="scientific">Cronobacter sakazakii</name>
    <name type="common">Enterobacter sakazakii</name>
    <dbReference type="NCBI Taxonomy" id="28141"/>
    <lineage>
        <taxon>Bacteria</taxon>
        <taxon>Pseudomonadati</taxon>
        <taxon>Pseudomonadota</taxon>
        <taxon>Gammaproteobacteria</taxon>
        <taxon>Enterobacterales</taxon>
        <taxon>Enterobacteriaceae</taxon>
        <taxon>Cronobacter</taxon>
    </lineage>
</organism>
<dbReference type="Gene3D" id="3.40.50.300">
    <property type="entry name" value="P-loop containing nucleotide triphosphate hydrolases"/>
    <property type="match status" value="1"/>
</dbReference>
<dbReference type="Pfam" id="PF13304">
    <property type="entry name" value="AAA_21"/>
    <property type="match status" value="1"/>
</dbReference>
<feature type="domain" description="ATPase AAA-type core" evidence="1">
    <location>
        <begin position="47"/>
        <end position="356"/>
    </location>
</feature>
<keyword evidence="2" id="KW-0067">ATP-binding</keyword>
<evidence type="ECO:0000259" key="1">
    <source>
        <dbReference type="Pfam" id="PF13304"/>
    </source>
</evidence>
<dbReference type="Proteomes" id="UP000439917">
    <property type="component" value="Unassembled WGS sequence"/>
</dbReference>
<dbReference type="SUPFAM" id="SSF52540">
    <property type="entry name" value="P-loop containing nucleoside triphosphate hydrolases"/>
    <property type="match status" value="1"/>
</dbReference>
<evidence type="ECO:0000313" key="2">
    <source>
        <dbReference type="EMBL" id="KAB0875916.1"/>
    </source>
</evidence>
<dbReference type="GO" id="GO:0005524">
    <property type="term" value="F:ATP binding"/>
    <property type="evidence" value="ECO:0007669"/>
    <property type="project" value="UniProtKB-KW"/>
</dbReference>
<sequence>MIKWYRFKNFYSFKEDTFVDLTLKENSSFSSYDTEVNGTKIAKILTVLGSNGSGKSNMLKPLAFLRWFCSQSFTKMDNKSLLPFYPHYTSTSEPSEIEICFIDTDSKEHHWEYKYLIKLTRKRVHHEELKLKTSRQYTTLFKRIYDADKDKYIYKSHKLMSDESAFPVSEMKSIPANSSTIAYMHRKDSIIASLILDNLSSIDNNLNVYGKNNFNYSNVINATEFYSTEKDIFKKAIKYLKRMDLGLDNIILKEQEVVEKETGERSKEFMPYGVHKCEGKKFEVPFYMESSGTQACYYFILSLIIAIRDGGVAVIDELDSDLHPNMVVELLSMFENEAINTKNAQLIFSCHSPEVLKSLKKHHVYLVEKDDGKSECWRLDDIKGLRSQDNLYSKYITGALGGVPDICL</sequence>
<gene>
    <name evidence="2" type="ORF">FZI38_18385</name>
</gene>
<dbReference type="EMBL" id="WAGF01000019">
    <property type="protein sequence ID" value="KAB0875916.1"/>
    <property type="molecule type" value="Genomic_DNA"/>
</dbReference>
<name>A0AAN5X0F0_CROSK</name>
<dbReference type="AlphaFoldDB" id="A0AAN5X0F0"/>
<dbReference type="RefSeq" id="WP_076728548.1">
    <property type="nucleotide sequence ID" value="NZ_JAGFKC010000003.1"/>
</dbReference>
<keyword evidence="2" id="KW-0547">Nucleotide-binding</keyword>